<evidence type="ECO:0000313" key="4">
    <source>
        <dbReference type="Proteomes" id="UP001162881"/>
    </source>
</evidence>
<comment type="caution">
    <text evidence="3">The sequence shown here is derived from an EMBL/GenBank/DDBJ whole genome shotgun (WGS) entry which is preliminary data.</text>
</comment>
<accession>A0ABT0B966</accession>
<dbReference type="Pfam" id="PF07811">
    <property type="entry name" value="TadE"/>
    <property type="match status" value="1"/>
</dbReference>
<evidence type="ECO:0000256" key="1">
    <source>
        <dbReference type="SAM" id="Phobius"/>
    </source>
</evidence>
<evidence type="ECO:0000259" key="2">
    <source>
        <dbReference type="Pfam" id="PF07811"/>
    </source>
</evidence>
<protein>
    <submittedName>
        <fullName evidence="3">Pilus assembly protein</fullName>
    </submittedName>
</protein>
<keyword evidence="1" id="KW-0472">Membrane</keyword>
<keyword evidence="1" id="KW-0812">Transmembrane</keyword>
<keyword evidence="1" id="KW-1133">Transmembrane helix</keyword>
<dbReference type="Proteomes" id="UP001162881">
    <property type="component" value="Unassembled WGS sequence"/>
</dbReference>
<gene>
    <name evidence="3" type="ORF">MTR62_02665</name>
</gene>
<feature type="domain" description="TadE-like" evidence="2">
    <location>
        <begin position="33"/>
        <end position="75"/>
    </location>
</feature>
<sequence length="214" mass="22847">MSRSGTLRARGPRRRRIARAMALGRAGLSDVRGVTALEFAVAGPILILLLLGCLDLGQMLYASALLRGAVQQVARDATLETADTDDLDTYLEKIVGDVAPGATFTISRKSYYDFSDVGRAESWDDSNDNDVCDDGEAYVDENGNGQWDEDIGVSGNGSASDSVLYTVTMTFSPLFPVPFLSSSSSEHTLTASAFKKNQPYASQDDYGSSAGTCD</sequence>
<feature type="transmembrane region" description="Helical" evidence="1">
    <location>
        <begin position="46"/>
        <end position="66"/>
    </location>
</feature>
<dbReference type="EMBL" id="JALHLF010000005">
    <property type="protein sequence ID" value="MCJ2181617.1"/>
    <property type="molecule type" value="Genomic_DNA"/>
</dbReference>
<proteinExistence type="predicted"/>
<name>A0ABT0B966_9SPHN</name>
<dbReference type="InterPro" id="IPR012495">
    <property type="entry name" value="TadE-like_dom"/>
</dbReference>
<evidence type="ECO:0000313" key="3">
    <source>
        <dbReference type="EMBL" id="MCJ2181617.1"/>
    </source>
</evidence>
<organism evidence="3 4">
    <name type="scientific">Novosphingobium organovorum</name>
    <dbReference type="NCBI Taxonomy" id="2930092"/>
    <lineage>
        <taxon>Bacteria</taxon>
        <taxon>Pseudomonadati</taxon>
        <taxon>Pseudomonadota</taxon>
        <taxon>Alphaproteobacteria</taxon>
        <taxon>Sphingomonadales</taxon>
        <taxon>Sphingomonadaceae</taxon>
        <taxon>Novosphingobium</taxon>
    </lineage>
</organism>
<keyword evidence="4" id="KW-1185">Reference proteome</keyword>
<reference evidence="3" key="1">
    <citation type="submission" date="2022-03" db="EMBL/GenBank/DDBJ databases">
        <title>Identification of a novel bacterium isolated from mangrove sediments.</title>
        <authorList>
            <person name="Pan X."/>
        </authorList>
    </citation>
    <scope>NUCLEOTIDE SEQUENCE</scope>
    <source>
        <strain evidence="3">B1949</strain>
    </source>
</reference>
<dbReference type="RefSeq" id="WP_244016737.1">
    <property type="nucleotide sequence ID" value="NZ_JALHLF010000005.1"/>
</dbReference>